<dbReference type="EMBL" id="QXFZ01003928">
    <property type="protein sequence ID" value="KAE9066450.1"/>
    <property type="molecule type" value="Genomic_DNA"/>
</dbReference>
<dbReference type="EMBL" id="QXGB01004093">
    <property type="protein sequence ID" value="KAE9167566.1"/>
    <property type="molecule type" value="Genomic_DNA"/>
</dbReference>
<sequence>MVSIKRVDHAPGCNARVFWVIGITIRRLNGTVTLAQPYGQNCSKTVSRNEGFCLHILVPPCPYHL</sequence>
<evidence type="ECO:0000313" key="3">
    <source>
        <dbReference type="Proteomes" id="UP000433483"/>
    </source>
</evidence>
<comment type="caution">
    <text evidence="2">The sequence shown here is derived from an EMBL/GenBank/DDBJ whole genome shotgun (WGS) entry which is preliminary data.</text>
</comment>
<reference evidence="3 4" key="1">
    <citation type="submission" date="2018-08" db="EMBL/GenBank/DDBJ databases">
        <title>Genomic investigation of the strawberry pathogen Phytophthora fragariae indicates pathogenicity is determined by transcriptional variation in three key races.</title>
        <authorList>
            <person name="Adams T.M."/>
            <person name="Armitage A.D."/>
            <person name="Sobczyk M.K."/>
            <person name="Bates H.J."/>
            <person name="Dunwell J.M."/>
            <person name="Nellist C.F."/>
            <person name="Harrison R.J."/>
        </authorList>
    </citation>
    <scope>NUCLEOTIDE SEQUENCE [LARGE SCALE GENOMIC DNA]</scope>
    <source>
        <strain evidence="2 3">NOV-27</strain>
        <strain evidence="1 4">NOV-71</strain>
    </source>
</reference>
<dbReference type="AlphaFoldDB" id="A0A6A3VKZ9"/>
<dbReference type="Proteomes" id="UP000441208">
    <property type="component" value="Unassembled WGS sequence"/>
</dbReference>
<proteinExistence type="predicted"/>
<dbReference type="Proteomes" id="UP000433483">
    <property type="component" value="Unassembled WGS sequence"/>
</dbReference>
<protein>
    <submittedName>
        <fullName evidence="2">Uncharacterized protein</fullName>
    </submittedName>
</protein>
<organism evidence="2 3">
    <name type="scientific">Phytophthora fragariae</name>
    <dbReference type="NCBI Taxonomy" id="53985"/>
    <lineage>
        <taxon>Eukaryota</taxon>
        <taxon>Sar</taxon>
        <taxon>Stramenopiles</taxon>
        <taxon>Oomycota</taxon>
        <taxon>Peronosporomycetes</taxon>
        <taxon>Peronosporales</taxon>
        <taxon>Peronosporaceae</taxon>
        <taxon>Phytophthora</taxon>
    </lineage>
</organism>
<evidence type="ECO:0000313" key="4">
    <source>
        <dbReference type="Proteomes" id="UP000441208"/>
    </source>
</evidence>
<keyword evidence="3" id="KW-1185">Reference proteome</keyword>
<evidence type="ECO:0000313" key="2">
    <source>
        <dbReference type="EMBL" id="KAE9167566.1"/>
    </source>
</evidence>
<evidence type="ECO:0000313" key="1">
    <source>
        <dbReference type="EMBL" id="KAE9066450.1"/>
    </source>
</evidence>
<accession>A0A6A3VKZ9</accession>
<gene>
    <name evidence="2" type="ORF">PF005_g28720</name>
    <name evidence="1" type="ORF">PF007_g28464</name>
</gene>
<name>A0A6A3VKZ9_9STRA</name>